<feature type="compositionally biased region" description="Polar residues" evidence="1">
    <location>
        <begin position="183"/>
        <end position="196"/>
    </location>
</feature>
<sequence>MSAQMQRLQEEITSLKEARNQDQKANRRTFAEQVQATLVQYRQKFKVTVRQCTHDQVTQSRMTRHTSGDSAFAAQIQLTLPSVTETKRKEEQGSRIAKTSGSRVKSRQTEAKSTGAARSEDKEPPKKELRKKPSRQDEDPSGPSSSGESSEEDDSSSDSNSSSDDMPPYTTMVANAKGGNMLTLRTFTNASTRSSL</sequence>
<feature type="region of interest" description="Disordered" evidence="1">
    <location>
        <begin position="83"/>
        <end position="196"/>
    </location>
</feature>
<evidence type="ECO:0000256" key="1">
    <source>
        <dbReference type="SAM" id="MobiDB-lite"/>
    </source>
</evidence>
<dbReference type="EMBL" id="NBNE01006107">
    <property type="protein sequence ID" value="OWZ02532.1"/>
    <property type="molecule type" value="Genomic_DNA"/>
</dbReference>
<evidence type="ECO:0000313" key="2">
    <source>
        <dbReference type="EMBL" id="OWZ02532.1"/>
    </source>
</evidence>
<accession>A0A225VB19</accession>
<proteinExistence type="predicted"/>
<evidence type="ECO:0000313" key="3">
    <source>
        <dbReference type="Proteomes" id="UP000198211"/>
    </source>
</evidence>
<protein>
    <submittedName>
        <fullName evidence="2">Uncharacterized protein</fullName>
    </submittedName>
</protein>
<feature type="compositionally biased region" description="Basic and acidic residues" evidence="1">
    <location>
        <begin position="118"/>
        <end position="127"/>
    </location>
</feature>
<dbReference type="Proteomes" id="UP000198211">
    <property type="component" value="Unassembled WGS sequence"/>
</dbReference>
<gene>
    <name evidence="2" type="ORF">PHMEG_00025893</name>
</gene>
<reference evidence="3" key="1">
    <citation type="submission" date="2017-03" db="EMBL/GenBank/DDBJ databases">
        <title>Phytopthora megakarya and P. palmivora, two closely related causual agents of cacao black pod achieved similar genome size and gene model numbers by different mechanisms.</title>
        <authorList>
            <person name="Ali S."/>
            <person name="Shao J."/>
            <person name="Larry D.J."/>
            <person name="Kronmiller B."/>
            <person name="Shen D."/>
            <person name="Strem M.D."/>
            <person name="Melnick R.L."/>
            <person name="Guiltinan M.J."/>
            <person name="Tyler B.M."/>
            <person name="Meinhardt L.W."/>
            <person name="Bailey B.A."/>
        </authorList>
    </citation>
    <scope>NUCLEOTIDE SEQUENCE [LARGE SCALE GENOMIC DNA]</scope>
    <source>
        <strain evidence="3">zdho120</strain>
    </source>
</reference>
<keyword evidence="3" id="KW-1185">Reference proteome</keyword>
<comment type="caution">
    <text evidence="2">The sequence shown here is derived from an EMBL/GenBank/DDBJ whole genome shotgun (WGS) entry which is preliminary data.</text>
</comment>
<name>A0A225VB19_9STRA</name>
<organism evidence="2 3">
    <name type="scientific">Phytophthora megakarya</name>
    <dbReference type="NCBI Taxonomy" id="4795"/>
    <lineage>
        <taxon>Eukaryota</taxon>
        <taxon>Sar</taxon>
        <taxon>Stramenopiles</taxon>
        <taxon>Oomycota</taxon>
        <taxon>Peronosporomycetes</taxon>
        <taxon>Peronosporales</taxon>
        <taxon>Peronosporaceae</taxon>
        <taxon>Phytophthora</taxon>
    </lineage>
</organism>
<dbReference type="AlphaFoldDB" id="A0A225VB19"/>
<feature type="compositionally biased region" description="Basic and acidic residues" evidence="1">
    <location>
        <begin position="8"/>
        <end position="25"/>
    </location>
</feature>
<feature type="region of interest" description="Disordered" evidence="1">
    <location>
        <begin position="1"/>
        <end position="28"/>
    </location>
</feature>